<evidence type="ECO:0000313" key="4">
    <source>
        <dbReference type="Proteomes" id="UP001279642"/>
    </source>
</evidence>
<protein>
    <submittedName>
        <fullName evidence="3">CHRD domain-containing protein</fullName>
    </submittedName>
</protein>
<reference evidence="3 4" key="1">
    <citation type="journal article" date="2016" name="Antonie Van Leeuwenhoek">
        <title>Dongia soli sp. nov., isolated from soil from Dokdo, Korea.</title>
        <authorList>
            <person name="Kim D.U."/>
            <person name="Lee H."/>
            <person name="Kim H."/>
            <person name="Kim S.G."/>
            <person name="Ka J.O."/>
        </authorList>
    </citation>
    <scope>NUCLEOTIDE SEQUENCE [LARGE SCALE GENOMIC DNA]</scope>
    <source>
        <strain evidence="3 4">D78</strain>
    </source>
</reference>
<dbReference type="InterPro" id="IPR010895">
    <property type="entry name" value="CHRD"/>
</dbReference>
<name>A0ABU5EE25_9PROT</name>
<sequence length="119" mass="12685">MMFRSALGLTAFATLLMPAAAGAETITYHAALSGVSKCRQTRPQAPEPPRPRVLIPIMGPLGSPIKGMAKLTDAEIADFAAGSVYVNIHTEKNPDGEIRLLQSPGPRVSLSLTLALYWI</sequence>
<dbReference type="EMBL" id="JAXCLW010000004">
    <property type="protein sequence ID" value="MDY0884468.1"/>
    <property type="molecule type" value="Genomic_DNA"/>
</dbReference>
<gene>
    <name evidence="3" type="ORF">SMD27_16610</name>
</gene>
<dbReference type="Pfam" id="PF07452">
    <property type="entry name" value="CHRD"/>
    <property type="match status" value="1"/>
</dbReference>
<proteinExistence type="predicted"/>
<dbReference type="Proteomes" id="UP001279642">
    <property type="component" value="Unassembled WGS sequence"/>
</dbReference>
<evidence type="ECO:0000259" key="2">
    <source>
        <dbReference type="Pfam" id="PF07452"/>
    </source>
</evidence>
<accession>A0ABU5EE25</accession>
<keyword evidence="4" id="KW-1185">Reference proteome</keyword>
<feature type="chain" id="PRO_5046040495" evidence="1">
    <location>
        <begin position="24"/>
        <end position="119"/>
    </location>
</feature>
<evidence type="ECO:0000313" key="3">
    <source>
        <dbReference type="EMBL" id="MDY0884468.1"/>
    </source>
</evidence>
<comment type="caution">
    <text evidence="3">The sequence shown here is derived from an EMBL/GenBank/DDBJ whole genome shotgun (WGS) entry which is preliminary data.</text>
</comment>
<dbReference type="RefSeq" id="WP_320509530.1">
    <property type="nucleotide sequence ID" value="NZ_JAXCLW010000004.1"/>
</dbReference>
<feature type="domain" description="CHRD" evidence="2">
    <location>
        <begin position="23"/>
        <end position="99"/>
    </location>
</feature>
<evidence type="ECO:0000256" key="1">
    <source>
        <dbReference type="SAM" id="SignalP"/>
    </source>
</evidence>
<organism evidence="3 4">
    <name type="scientific">Dongia soli</name>
    <dbReference type="NCBI Taxonomy" id="600628"/>
    <lineage>
        <taxon>Bacteria</taxon>
        <taxon>Pseudomonadati</taxon>
        <taxon>Pseudomonadota</taxon>
        <taxon>Alphaproteobacteria</taxon>
        <taxon>Rhodospirillales</taxon>
        <taxon>Dongiaceae</taxon>
        <taxon>Dongia</taxon>
    </lineage>
</organism>
<feature type="signal peptide" evidence="1">
    <location>
        <begin position="1"/>
        <end position="23"/>
    </location>
</feature>
<keyword evidence="1" id="KW-0732">Signal</keyword>